<dbReference type="EMBL" id="MT142162">
    <property type="protein sequence ID" value="QJA75411.1"/>
    <property type="molecule type" value="Genomic_DNA"/>
</dbReference>
<evidence type="ECO:0000313" key="1">
    <source>
        <dbReference type="EMBL" id="QJA55546.1"/>
    </source>
</evidence>
<organism evidence="1">
    <name type="scientific">viral metagenome</name>
    <dbReference type="NCBI Taxonomy" id="1070528"/>
    <lineage>
        <taxon>unclassified sequences</taxon>
        <taxon>metagenomes</taxon>
        <taxon>organismal metagenomes</taxon>
    </lineage>
</organism>
<dbReference type="AlphaFoldDB" id="A0A6M3IDP7"/>
<name>A0A6M3IDP7_9ZZZZ</name>
<sequence>MDFDDIIGDLSEFQDLPVSKANRWILEAIRDLCNETWCYTEILTFLTTAGTFEHTLSPSDGATMVIGIPADGVQFCTVHTPQPSAEDGTGTGTLTAGNDYHYKVTAIADDYGETLPCALVTHECPATGVISLDWDDIDGADSYRIYQSTDGTNFYYVSEVDDSEYDDDGSDTPTTAGPPTTSVLMKDIGLGNTIIEGSFSSTWRSREGEGIGKIFYDGGTTIRLDTIPDTSGMGFQVKVALYPISEITTIPAQIAPYRTEIGHFVRGKVFGHPKTKTMLWYDPQERNYYIAQYRRARARLKMRVFTGFGHGNRVKPVDFLSW</sequence>
<evidence type="ECO:0000313" key="2">
    <source>
        <dbReference type="EMBL" id="QJA75411.1"/>
    </source>
</evidence>
<accession>A0A6M3IDP7</accession>
<reference evidence="1" key="1">
    <citation type="submission" date="2020-03" db="EMBL/GenBank/DDBJ databases">
        <title>The deep terrestrial virosphere.</title>
        <authorList>
            <person name="Holmfeldt K."/>
            <person name="Nilsson E."/>
            <person name="Simone D."/>
            <person name="Lopez-Fernandez M."/>
            <person name="Wu X."/>
            <person name="de Brujin I."/>
            <person name="Lundin D."/>
            <person name="Andersson A."/>
            <person name="Bertilsson S."/>
            <person name="Dopson M."/>
        </authorList>
    </citation>
    <scope>NUCLEOTIDE SEQUENCE</scope>
    <source>
        <strain evidence="2">MM415A01786</strain>
        <strain evidence="1">MM415B02034</strain>
    </source>
</reference>
<protein>
    <submittedName>
        <fullName evidence="1">Uncharacterized protein</fullName>
    </submittedName>
</protein>
<dbReference type="EMBL" id="MT141165">
    <property type="protein sequence ID" value="QJA55546.1"/>
    <property type="molecule type" value="Genomic_DNA"/>
</dbReference>
<gene>
    <name evidence="2" type="ORF">MM415A01786_0009</name>
    <name evidence="1" type="ORF">MM415B02034_0007</name>
</gene>
<proteinExistence type="predicted"/>